<sequence length="73" mass="8334">MIALDDEPLCSSTLPDAQAREVPWADVLPLELTQEVVGRMFARRVADITCTCKQLFAAQIFLERKQFASHRER</sequence>
<proteinExistence type="predicted"/>
<name>A0AAN1J8X3_9BURK</name>
<dbReference type="AlphaFoldDB" id="A0AAN1J8X3"/>
<dbReference type="EMBL" id="CP026105">
    <property type="protein sequence ID" value="AUT69240.1"/>
    <property type="molecule type" value="Genomic_DNA"/>
</dbReference>
<gene>
    <name evidence="1" type="ORF">C2L64_13775</name>
</gene>
<reference evidence="1 2" key="1">
    <citation type="submission" date="2018-01" db="EMBL/GenBank/DDBJ databases">
        <title>Species boundaries and ecological features among Paraburkholderia terrae DSMZ17804T, P. hospita DSMZ17164T and P. caribensis DSMZ13236T.</title>
        <authorList>
            <person name="Pratama A.A."/>
        </authorList>
    </citation>
    <scope>NUCLEOTIDE SEQUENCE [LARGE SCALE GENOMIC DNA]</scope>
    <source>
        <strain evidence="1 2">DSM 17164</strain>
    </source>
</reference>
<accession>A0AAN1J8X3</accession>
<dbReference type="KEGG" id="phs:C2L64_13775"/>
<organism evidence="1 2">
    <name type="scientific">Paraburkholderia hospita</name>
    <dbReference type="NCBI Taxonomy" id="169430"/>
    <lineage>
        <taxon>Bacteria</taxon>
        <taxon>Pseudomonadati</taxon>
        <taxon>Pseudomonadota</taxon>
        <taxon>Betaproteobacteria</taxon>
        <taxon>Burkholderiales</taxon>
        <taxon>Burkholderiaceae</taxon>
        <taxon>Paraburkholderia</taxon>
    </lineage>
</organism>
<dbReference type="Proteomes" id="UP000236649">
    <property type="component" value="Chromosome 1"/>
</dbReference>
<protein>
    <submittedName>
        <fullName evidence="1">Uncharacterized protein</fullName>
    </submittedName>
</protein>
<evidence type="ECO:0000313" key="2">
    <source>
        <dbReference type="Proteomes" id="UP000236649"/>
    </source>
</evidence>
<evidence type="ECO:0000313" key="1">
    <source>
        <dbReference type="EMBL" id="AUT69240.1"/>
    </source>
</evidence>